<feature type="compositionally biased region" description="Basic and acidic residues" evidence="1">
    <location>
        <begin position="172"/>
        <end position="186"/>
    </location>
</feature>
<feature type="region of interest" description="Disordered" evidence="1">
    <location>
        <begin position="93"/>
        <end position="114"/>
    </location>
</feature>
<dbReference type="Proteomes" id="UP000289340">
    <property type="component" value="Chromosome 8"/>
</dbReference>
<gene>
    <name evidence="2" type="ORF">D0Y65_022372</name>
</gene>
<evidence type="ECO:0000313" key="2">
    <source>
        <dbReference type="EMBL" id="RZB99947.1"/>
    </source>
</evidence>
<organism evidence="2 3">
    <name type="scientific">Glycine soja</name>
    <name type="common">Wild soybean</name>
    <dbReference type="NCBI Taxonomy" id="3848"/>
    <lineage>
        <taxon>Eukaryota</taxon>
        <taxon>Viridiplantae</taxon>
        <taxon>Streptophyta</taxon>
        <taxon>Embryophyta</taxon>
        <taxon>Tracheophyta</taxon>
        <taxon>Spermatophyta</taxon>
        <taxon>Magnoliopsida</taxon>
        <taxon>eudicotyledons</taxon>
        <taxon>Gunneridae</taxon>
        <taxon>Pentapetalae</taxon>
        <taxon>rosids</taxon>
        <taxon>fabids</taxon>
        <taxon>Fabales</taxon>
        <taxon>Fabaceae</taxon>
        <taxon>Papilionoideae</taxon>
        <taxon>50 kb inversion clade</taxon>
        <taxon>NPAAA clade</taxon>
        <taxon>indigoferoid/millettioid clade</taxon>
        <taxon>Phaseoleae</taxon>
        <taxon>Glycine</taxon>
        <taxon>Glycine subgen. Soja</taxon>
    </lineage>
</organism>
<proteinExistence type="predicted"/>
<feature type="compositionally biased region" description="Low complexity" evidence="1">
    <location>
        <begin position="93"/>
        <end position="102"/>
    </location>
</feature>
<evidence type="ECO:0000313" key="3">
    <source>
        <dbReference type="Proteomes" id="UP000289340"/>
    </source>
</evidence>
<keyword evidence="3" id="KW-1185">Reference proteome</keyword>
<protein>
    <submittedName>
        <fullName evidence="2">Uncharacterized protein</fullName>
    </submittedName>
</protein>
<dbReference type="AlphaFoldDB" id="A0A445JNH6"/>
<dbReference type="PANTHER" id="PTHR34947">
    <property type="entry name" value="TRANSMEMBRANE PROTEIN"/>
    <property type="match status" value="1"/>
</dbReference>
<accession>A0A445JNH6</accession>
<name>A0A445JNH6_GLYSO</name>
<sequence>MDHIKSHKIEALIQSTKSHNYLIKLIQLLVPLSLFSFFVSPSSLLAFLYHFNLYFSTFSLQLFTHTIDKNCMFLLCNGLLVFVGITRSLSGSSGVAESESSSKYVEDGSQSPYSDVEANEAIILEEKEVIEKIHEPHGQNTEAEHAIEIKYSSEEGEEESIGNIILEGEEQEKEKENKESVLKDDKEPEGETASFGAGEEDKESEIDEFLIGESVEEEEVVEEPNWVLSTEELNRKFDDFIRKMKEDLRIEAQRQLLMVLFAWLSFFSALQSKVTNLDLEAQDFDKDGTVGLFEELDIDQSDSLFLRNWNAKFGGHLLNGFHTQIWFLSFPSTGYMQCKGRMSNMLDLQDNINVEQHPQLHDICDLLWPMLCYANTIFSSQ</sequence>
<evidence type="ECO:0000256" key="1">
    <source>
        <dbReference type="SAM" id="MobiDB-lite"/>
    </source>
</evidence>
<dbReference type="EMBL" id="QZWG01000008">
    <property type="protein sequence ID" value="RZB99947.1"/>
    <property type="molecule type" value="Genomic_DNA"/>
</dbReference>
<feature type="region of interest" description="Disordered" evidence="1">
    <location>
        <begin position="152"/>
        <end position="205"/>
    </location>
</feature>
<dbReference type="PANTHER" id="PTHR34947:SF2">
    <property type="entry name" value="TRANSMEMBRANE PROTEIN"/>
    <property type="match status" value="1"/>
</dbReference>
<comment type="caution">
    <text evidence="2">The sequence shown here is derived from an EMBL/GenBank/DDBJ whole genome shotgun (WGS) entry which is preliminary data.</text>
</comment>
<reference evidence="2 3" key="1">
    <citation type="submission" date="2018-09" db="EMBL/GenBank/DDBJ databases">
        <title>A high-quality reference genome of wild soybean provides a powerful tool to mine soybean genomes.</title>
        <authorList>
            <person name="Xie M."/>
            <person name="Chung C.Y.L."/>
            <person name="Li M.-W."/>
            <person name="Wong F.-L."/>
            <person name="Chan T.-F."/>
            <person name="Lam H.-M."/>
        </authorList>
    </citation>
    <scope>NUCLEOTIDE SEQUENCE [LARGE SCALE GENOMIC DNA]</scope>
    <source>
        <strain evidence="3">cv. W05</strain>
        <tissue evidence="2">Hypocotyl of etiolated seedlings</tissue>
    </source>
</reference>